<sequence length="365" mass="38735">MAEENWLPFVLVDGEREIPFKILSHEMDTVKKNPELLNELISNLPDGKVNDPIYIGLAALEPSTASIHLTNGSSASASIHPTSATSLASVHDTSYNVSVKPSFTSSASIHPTSATSTPVHASVPKASFYTSAPASAKPSSFTSSTSIHPTSATSTPVHASVPKASFYTSAPASPKPLAKPSSFTCSSSVHPTSATSTLPSAASISATTLSTLNFCKPASTWNYFQSSASSESYTHPHASTSACHPSTTSTTTICLDSTLPAAASTSATTLSTLNSPAPSTSYSVSSFNEERLEWSEGSEAREVNENQAFNEEKQKSIPAPNPPKKKRLFDEYKQCQAENNAEIMNFLVKMHNSNKSLLEKLIDKL</sequence>
<gene>
    <name evidence="3" type="primary">LOC102805672</name>
</gene>
<dbReference type="Proteomes" id="UP000694865">
    <property type="component" value="Unplaced"/>
</dbReference>
<organism evidence="2 3">
    <name type="scientific">Saccoglossus kowalevskii</name>
    <name type="common">Acorn worm</name>
    <dbReference type="NCBI Taxonomy" id="10224"/>
    <lineage>
        <taxon>Eukaryota</taxon>
        <taxon>Metazoa</taxon>
        <taxon>Hemichordata</taxon>
        <taxon>Enteropneusta</taxon>
        <taxon>Harrimaniidae</taxon>
        <taxon>Saccoglossus</taxon>
    </lineage>
</organism>
<dbReference type="RefSeq" id="XP_006823315.1">
    <property type="nucleotide sequence ID" value="XM_006823252.1"/>
</dbReference>
<feature type="compositionally biased region" description="Basic and acidic residues" evidence="1">
    <location>
        <begin position="306"/>
        <end position="315"/>
    </location>
</feature>
<evidence type="ECO:0000256" key="1">
    <source>
        <dbReference type="SAM" id="MobiDB-lite"/>
    </source>
</evidence>
<evidence type="ECO:0000313" key="2">
    <source>
        <dbReference type="Proteomes" id="UP000694865"/>
    </source>
</evidence>
<name>A0ABM0MTH4_SACKO</name>
<proteinExistence type="predicted"/>
<feature type="region of interest" description="Disordered" evidence="1">
    <location>
        <begin position="306"/>
        <end position="326"/>
    </location>
</feature>
<dbReference type="GeneID" id="102805672"/>
<reference evidence="3" key="1">
    <citation type="submission" date="2025-08" db="UniProtKB">
        <authorList>
            <consortium name="RefSeq"/>
        </authorList>
    </citation>
    <scope>IDENTIFICATION</scope>
    <source>
        <tissue evidence="3">Testes</tissue>
    </source>
</reference>
<evidence type="ECO:0000313" key="3">
    <source>
        <dbReference type="RefSeq" id="XP_006823315.1"/>
    </source>
</evidence>
<accession>A0ABM0MTH4</accession>
<keyword evidence="2" id="KW-1185">Reference proteome</keyword>
<protein>
    <submittedName>
        <fullName evidence="3">Uncharacterized protein PB18E9.04c-like</fullName>
    </submittedName>
</protein>